<dbReference type="Gene3D" id="2.120.10.30">
    <property type="entry name" value="TolB, C-terminal domain"/>
    <property type="match status" value="4"/>
</dbReference>
<dbReference type="InterPro" id="IPR050952">
    <property type="entry name" value="TRIM-NHL_E3_ligases"/>
</dbReference>
<dbReference type="Gene3D" id="2.60.40.10">
    <property type="entry name" value="Immunoglobulins"/>
    <property type="match status" value="1"/>
</dbReference>
<dbReference type="PANTHER" id="PTHR24104:SF25">
    <property type="entry name" value="PROTEIN LIN-41"/>
    <property type="match status" value="1"/>
</dbReference>
<feature type="repeat" description="NHL" evidence="2">
    <location>
        <begin position="537"/>
        <end position="580"/>
    </location>
</feature>
<feature type="region of interest" description="Disordered" evidence="3">
    <location>
        <begin position="676"/>
        <end position="696"/>
    </location>
</feature>
<dbReference type="PROSITE" id="PS51125">
    <property type="entry name" value="NHL"/>
    <property type="match status" value="2"/>
</dbReference>
<dbReference type="InterPro" id="IPR001258">
    <property type="entry name" value="NHL_repeat"/>
</dbReference>
<feature type="repeat" description="NHL" evidence="2">
    <location>
        <begin position="182"/>
        <end position="218"/>
    </location>
</feature>
<evidence type="ECO:0000256" key="3">
    <source>
        <dbReference type="SAM" id="MobiDB-lite"/>
    </source>
</evidence>
<keyword evidence="6" id="KW-1185">Reference proteome</keyword>
<feature type="chain" id="PRO_5047005205" description="SMP-30/Gluconolactonase/LRE-like region domain-containing protein" evidence="4">
    <location>
        <begin position="22"/>
        <end position="696"/>
    </location>
</feature>
<proteinExistence type="predicted"/>
<keyword evidence="4" id="KW-0732">Signal</keyword>
<evidence type="ECO:0000313" key="5">
    <source>
        <dbReference type="EMBL" id="GAA1806445.1"/>
    </source>
</evidence>
<evidence type="ECO:0000256" key="2">
    <source>
        <dbReference type="PROSITE-ProRule" id="PRU00504"/>
    </source>
</evidence>
<reference evidence="5 6" key="1">
    <citation type="journal article" date="2019" name="Int. J. Syst. Evol. Microbiol.">
        <title>The Global Catalogue of Microorganisms (GCM) 10K type strain sequencing project: providing services to taxonomists for standard genome sequencing and annotation.</title>
        <authorList>
            <consortium name="The Broad Institute Genomics Platform"/>
            <consortium name="The Broad Institute Genome Sequencing Center for Infectious Disease"/>
            <person name="Wu L."/>
            <person name="Ma J."/>
        </authorList>
    </citation>
    <scope>NUCLEOTIDE SEQUENCE [LARGE SCALE GENOMIC DNA]</scope>
    <source>
        <strain evidence="5 6">JCM 15592</strain>
    </source>
</reference>
<dbReference type="InterPro" id="IPR011042">
    <property type="entry name" value="6-blade_b-propeller_TolB-like"/>
</dbReference>
<dbReference type="SUPFAM" id="SSF101898">
    <property type="entry name" value="NHL repeat"/>
    <property type="match status" value="1"/>
</dbReference>
<gene>
    <name evidence="5" type="ORF">GCM10009811_32510</name>
</gene>
<dbReference type="Proteomes" id="UP001499938">
    <property type="component" value="Unassembled WGS sequence"/>
</dbReference>
<evidence type="ECO:0008006" key="7">
    <source>
        <dbReference type="Google" id="ProtNLM"/>
    </source>
</evidence>
<evidence type="ECO:0000256" key="4">
    <source>
        <dbReference type="SAM" id="SignalP"/>
    </source>
</evidence>
<evidence type="ECO:0000256" key="1">
    <source>
        <dbReference type="ARBA" id="ARBA00022737"/>
    </source>
</evidence>
<dbReference type="InterPro" id="IPR013783">
    <property type="entry name" value="Ig-like_fold"/>
</dbReference>
<dbReference type="EMBL" id="BAAAPO010000052">
    <property type="protein sequence ID" value="GAA1806445.1"/>
    <property type="molecule type" value="Genomic_DNA"/>
</dbReference>
<protein>
    <recommendedName>
        <fullName evidence="7">SMP-30/Gluconolactonase/LRE-like region domain-containing protein</fullName>
    </recommendedName>
</protein>
<name>A0ABN2M2C5_9MICO</name>
<dbReference type="PANTHER" id="PTHR24104">
    <property type="entry name" value="E3 UBIQUITIN-PROTEIN LIGASE NHLRC1-RELATED"/>
    <property type="match status" value="1"/>
</dbReference>
<sequence length="696" mass="72814">MAALAALVAAALGLLTLPALAAPVPAGPGTYVPQRIYGGPSQPALAAWGIAYNRVSNELLVGDYLSSQIRRMSLDGRILGDLQNPGNRISGVASALGVDPRDGAIYLAVTGEGRTSADVRKYDKTGRYLYGLDMPTSTTWLTVDSAGYLWVPSAYKGARLTRYRVDDATQRATAVLTLAKAGTGPGQFGSLTGLGTDAANNVYVADVGNKVVHAYSASGSWRFDMGKGLFKGDIRGVAVDPASGQIHVANSAAGTIEVFSPTGSRIRSYASLGTGNGQFVDGARQLTFSAAGQMYAADYGGQRVQRFTAAGAFVAAYPSPALPMDRAGIAQARALDVDPVTGDVVVADAWGQRVLRYAPDGTLLDSHGRRGSTTPDGMNYPKGVAIDPSTRNVWIANFEGAPDLVGFDKGFDTVVRRIVTPRFINDLEWSNGLLYALERRPGALHVYNPATGAEVRRWVSTKGLIRGVGVDAGSGNVWITSDTKPEVYVVAPSGAIVRTVTLGGLGWDVAIRGDYAYVADTTGNKISIFHRTTYAAAGTIGAAGSRFGQLKMPSGIAFDRAGDLFTVETGNGRVQQFSTRQGPGAESTRPGVALTGPGLGAGQVTATGTAHDASGVATVSVRVKDVATGRYWNGALGTWTSTGTWNAAILWGPNAASTWRYTVTSTLPQRSYKVEAQATDRRGNPSTIASQTVTVP</sequence>
<keyword evidence="1" id="KW-0677">Repeat</keyword>
<dbReference type="RefSeq" id="WP_344087970.1">
    <property type="nucleotide sequence ID" value="NZ_BAAAPO010000052.1"/>
</dbReference>
<dbReference type="SUPFAM" id="SSF63829">
    <property type="entry name" value="Calcium-dependent phosphotriesterase"/>
    <property type="match status" value="2"/>
</dbReference>
<accession>A0ABN2M2C5</accession>
<organism evidence="5 6">
    <name type="scientific">Nostocoides veronense</name>
    <dbReference type="NCBI Taxonomy" id="330836"/>
    <lineage>
        <taxon>Bacteria</taxon>
        <taxon>Bacillati</taxon>
        <taxon>Actinomycetota</taxon>
        <taxon>Actinomycetes</taxon>
        <taxon>Micrococcales</taxon>
        <taxon>Intrasporangiaceae</taxon>
        <taxon>Nostocoides</taxon>
    </lineage>
</organism>
<feature type="signal peptide" evidence="4">
    <location>
        <begin position="1"/>
        <end position="21"/>
    </location>
</feature>
<evidence type="ECO:0000313" key="6">
    <source>
        <dbReference type="Proteomes" id="UP001499938"/>
    </source>
</evidence>
<comment type="caution">
    <text evidence="5">The sequence shown here is derived from an EMBL/GenBank/DDBJ whole genome shotgun (WGS) entry which is preliminary data.</text>
</comment>
<feature type="compositionally biased region" description="Polar residues" evidence="3">
    <location>
        <begin position="684"/>
        <end position="696"/>
    </location>
</feature>